<dbReference type="GO" id="GO:0003677">
    <property type="term" value="F:DNA binding"/>
    <property type="evidence" value="ECO:0007669"/>
    <property type="project" value="UniProtKB-KW"/>
</dbReference>
<name>A0A840NU44_9PSEU</name>
<proteinExistence type="predicted"/>
<evidence type="ECO:0000313" key="3">
    <source>
        <dbReference type="EMBL" id="MBB5072789.1"/>
    </source>
</evidence>
<keyword evidence="4" id="KW-1185">Reference proteome</keyword>
<feature type="domain" description="HTH luxR-type" evidence="2">
    <location>
        <begin position="212"/>
        <end position="269"/>
    </location>
</feature>
<protein>
    <submittedName>
        <fullName evidence="3">DNA-binding CsgD family transcriptional regulator</fullName>
    </submittedName>
</protein>
<dbReference type="PANTHER" id="PTHR34293:SF1">
    <property type="entry name" value="HTH-TYPE TRANSCRIPTIONAL REGULATOR TRMBL2"/>
    <property type="match status" value="1"/>
</dbReference>
<dbReference type="InterPro" id="IPR000792">
    <property type="entry name" value="Tscrpt_reg_LuxR_C"/>
</dbReference>
<dbReference type="AlphaFoldDB" id="A0A840NU44"/>
<reference evidence="3 4" key="1">
    <citation type="submission" date="2020-08" db="EMBL/GenBank/DDBJ databases">
        <title>Sequencing the genomes of 1000 actinobacteria strains.</title>
        <authorList>
            <person name="Klenk H.-P."/>
        </authorList>
    </citation>
    <scope>NUCLEOTIDE SEQUENCE [LARGE SCALE GENOMIC DNA]</scope>
    <source>
        <strain evidence="3 4">DSM 45582</strain>
    </source>
</reference>
<gene>
    <name evidence="3" type="ORF">BJ969_005877</name>
</gene>
<evidence type="ECO:0000256" key="1">
    <source>
        <dbReference type="SAM" id="MobiDB-lite"/>
    </source>
</evidence>
<dbReference type="Gene3D" id="1.10.10.10">
    <property type="entry name" value="Winged helix-like DNA-binding domain superfamily/Winged helix DNA-binding domain"/>
    <property type="match status" value="1"/>
</dbReference>
<dbReference type="SMART" id="SM00421">
    <property type="entry name" value="HTH_LUXR"/>
    <property type="match status" value="1"/>
</dbReference>
<comment type="caution">
    <text evidence="3">The sequence shown here is derived from an EMBL/GenBank/DDBJ whole genome shotgun (WGS) entry which is preliminary data.</text>
</comment>
<dbReference type="RefSeq" id="WP_246457126.1">
    <property type="nucleotide sequence ID" value="NZ_JACHIV010000001.1"/>
</dbReference>
<sequence length="275" mass="29798">MLSGYTEAPERAQPTSSERAVPGQGRAGTTDTERAVRSQVEAREAVVSVARAAKAQAGSAGGVLQVVHGARRVGWAAYELQRSATELVQGVAKPPYAATGSLDSLESRKLAEGVNYQVLYDRSALARPPQLELTSRLVALGEQARVIHVAPTKMILVDNEVALLPLTATDQTVESAVVIRSSAMLVAVMRIFEDMWRFAAPFTCEQERLSGEDQPSEEERWILSLLASGATDDTIGRLMGFSARTAHRRVRELIARLGVETRFQAGMQAVKLGWL</sequence>
<dbReference type="InterPro" id="IPR036388">
    <property type="entry name" value="WH-like_DNA-bd_sf"/>
</dbReference>
<keyword evidence="3" id="KW-0238">DNA-binding</keyword>
<organism evidence="3 4">
    <name type="scientific">Saccharopolyspora gloriosae</name>
    <dbReference type="NCBI Taxonomy" id="455344"/>
    <lineage>
        <taxon>Bacteria</taxon>
        <taxon>Bacillati</taxon>
        <taxon>Actinomycetota</taxon>
        <taxon>Actinomycetes</taxon>
        <taxon>Pseudonocardiales</taxon>
        <taxon>Pseudonocardiaceae</taxon>
        <taxon>Saccharopolyspora</taxon>
    </lineage>
</organism>
<feature type="region of interest" description="Disordered" evidence="1">
    <location>
        <begin position="1"/>
        <end position="38"/>
    </location>
</feature>
<dbReference type="Proteomes" id="UP000580474">
    <property type="component" value="Unassembled WGS sequence"/>
</dbReference>
<dbReference type="InterPro" id="IPR016032">
    <property type="entry name" value="Sig_transdc_resp-reg_C-effctor"/>
</dbReference>
<evidence type="ECO:0000313" key="4">
    <source>
        <dbReference type="Proteomes" id="UP000580474"/>
    </source>
</evidence>
<dbReference type="InterPro" id="IPR051797">
    <property type="entry name" value="TrmB-like"/>
</dbReference>
<dbReference type="EMBL" id="JACHIV010000001">
    <property type="protein sequence ID" value="MBB5072789.1"/>
    <property type="molecule type" value="Genomic_DNA"/>
</dbReference>
<dbReference type="PANTHER" id="PTHR34293">
    <property type="entry name" value="HTH-TYPE TRANSCRIPTIONAL REGULATOR TRMBL2"/>
    <property type="match status" value="1"/>
</dbReference>
<dbReference type="GO" id="GO:0006355">
    <property type="term" value="P:regulation of DNA-templated transcription"/>
    <property type="evidence" value="ECO:0007669"/>
    <property type="project" value="InterPro"/>
</dbReference>
<dbReference type="SUPFAM" id="SSF46894">
    <property type="entry name" value="C-terminal effector domain of the bipartite response regulators"/>
    <property type="match status" value="1"/>
</dbReference>
<evidence type="ECO:0000259" key="2">
    <source>
        <dbReference type="SMART" id="SM00421"/>
    </source>
</evidence>
<accession>A0A840NU44</accession>